<accession>A0A517NW30</accession>
<proteinExistence type="predicted"/>
<keyword evidence="2" id="KW-1185">Reference proteome</keyword>
<evidence type="ECO:0000313" key="1">
    <source>
        <dbReference type="EMBL" id="QDT11331.1"/>
    </source>
</evidence>
<protein>
    <submittedName>
        <fullName evidence="1">Uncharacterized protein</fullName>
    </submittedName>
</protein>
<gene>
    <name evidence="1" type="ORF">K239x_33260</name>
</gene>
<dbReference type="EMBL" id="CP036526">
    <property type="protein sequence ID" value="QDT11331.1"/>
    <property type="molecule type" value="Genomic_DNA"/>
</dbReference>
<name>A0A517NW30_9BACT</name>
<reference evidence="1 2" key="1">
    <citation type="submission" date="2019-02" db="EMBL/GenBank/DDBJ databases">
        <title>Deep-cultivation of Planctomycetes and their phenomic and genomic characterization uncovers novel biology.</title>
        <authorList>
            <person name="Wiegand S."/>
            <person name="Jogler M."/>
            <person name="Boedeker C."/>
            <person name="Pinto D."/>
            <person name="Vollmers J."/>
            <person name="Rivas-Marin E."/>
            <person name="Kohn T."/>
            <person name="Peeters S.H."/>
            <person name="Heuer A."/>
            <person name="Rast P."/>
            <person name="Oberbeckmann S."/>
            <person name="Bunk B."/>
            <person name="Jeske O."/>
            <person name="Meyerdierks A."/>
            <person name="Storesund J.E."/>
            <person name="Kallscheuer N."/>
            <person name="Luecker S."/>
            <person name="Lage O.M."/>
            <person name="Pohl T."/>
            <person name="Merkel B.J."/>
            <person name="Hornburger P."/>
            <person name="Mueller R.-W."/>
            <person name="Bruemmer F."/>
            <person name="Labrenz M."/>
            <person name="Spormann A.M."/>
            <person name="Op den Camp H."/>
            <person name="Overmann J."/>
            <person name="Amann R."/>
            <person name="Jetten M.S.M."/>
            <person name="Mascher T."/>
            <person name="Medema M.H."/>
            <person name="Devos D.P."/>
            <person name="Kaster A.-K."/>
            <person name="Ovreas L."/>
            <person name="Rohde M."/>
            <person name="Galperin M.Y."/>
            <person name="Jogler C."/>
        </authorList>
    </citation>
    <scope>NUCLEOTIDE SEQUENCE [LARGE SCALE GENOMIC DNA]</scope>
    <source>
        <strain evidence="1 2">K23_9</strain>
    </source>
</reference>
<dbReference type="Proteomes" id="UP000319817">
    <property type="component" value="Chromosome"/>
</dbReference>
<dbReference type="AlphaFoldDB" id="A0A517NW30"/>
<organism evidence="1 2">
    <name type="scientific">Stieleria marina</name>
    <dbReference type="NCBI Taxonomy" id="1930275"/>
    <lineage>
        <taxon>Bacteria</taxon>
        <taxon>Pseudomonadati</taxon>
        <taxon>Planctomycetota</taxon>
        <taxon>Planctomycetia</taxon>
        <taxon>Pirellulales</taxon>
        <taxon>Pirellulaceae</taxon>
        <taxon>Stieleria</taxon>
    </lineage>
</organism>
<evidence type="ECO:0000313" key="2">
    <source>
        <dbReference type="Proteomes" id="UP000319817"/>
    </source>
</evidence>
<sequence>MLQPQPLASLARFGRSRSLRTEEGKCVSFDLTVPLSLPAAKALQPLLLHTYFCTRIAAHHCCSLPGSDLLYR</sequence>